<dbReference type="OrthoDB" id="11970at2"/>
<reference evidence="2 3" key="1">
    <citation type="submission" date="2012-05" db="EMBL/GenBank/DDBJ databases">
        <authorList>
            <person name="Weinstock G."/>
            <person name="Sodergren E."/>
            <person name="Lobos E.A."/>
            <person name="Fulton L."/>
            <person name="Fulton R."/>
            <person name="Courtney L."/>
            <person name="Fronick C."/>
            <person name="O'Laughlin M."/>
            <person name="Godfrey J."/>
            <person name="Wilson R.M."/>
            <person name="Miner T."/>
            <person name="Farmer C."/>
            <person name="Delehaunty K."/>
            <person name="Cordes M."/>
            <person name="Minx P."/>
            <person name="Tomlinson C."/>
            <person name="Chen J."/>
            <person name="Wollam A."/>
            <person name="Pepin K.H."/>
            <person name="Bhonagiri V."/>
            <person name="Zhang X."/>
            <person name="Suruliraj S."/>
            <person name="Warren W."/>
            <person name="Mitreva M."/>
            <person name="Mardis E.R."/>
            <person name="Wilson R.K."/>
        </authorList>
    </citation>
    <scope>NUCLEOTIDE SEQUENCE [LARGE SCALE GENOMIC DNA]</scope>
    <source>
        <strain evidence="2 3">DSM 1785</strain>
    </source>
</reference>
<dbReference type="STRING" id="545697.HMPREF0216_00352"/>
<accession>L1QLZ6</accession>
<dbReference type="AlphaFoldDB" id="L1QLZ6"/>
<gene>
    <name evidence="2" type="ORF">HMPREF0216_00352</name>
</gene>
<name>L1QLZ6_9CLOT</name>
<dbReference type="InterPro" id="IPR018633">
    <property type="entry name" value="DUF2357"/>
</dbReference>
<evidence type="ECO:0000313" key="2">
    <source>
        <dbReference type="EMBL" id="EKY28993.1"/>
    </source>
</evidence>
<organism evidence="2 3">
    <name type="scientific">Clostridium celatum DSM 1785</name>
    <dbReference type="NCBI Taxonomy" id="545697"/>
    <lineage>
        <taxon>Bacteria</taxon>
        <taxon>Bacillati</taxon>
        <taxon>Bacillota</taxon>
        <taxon>Clostridia</taxon>
        <taxon>Eubacteriales</taxon>
        <taxon>Clostridiaceae</taxon>
        <taxon>Clostridium</taxon>
    </lineage>
</organism>
<dbReference type="Pfam" id="PF09823">
    <property type="entry name" value="DUF2357"/>
    <property type="match status" value="1"/>
</dbReference>
<sequence length="916" mass="108580">MKLISHMISISYSKEEDISMLPKGIKIDPRYKVLKIANITKLPKEEYEDRTILGEERSEGWIIKTHYVGKGINSPKKRYRIAFEPVLENNENINDFYLRIKVTNKDQEVDYLRYCPKNNLFFDTDYFYKDNGNIVRTLGLANDTSGRFFIEIIRKDNSVIEKTIPILVLPSSLSYEDYLKMIRELREIKEDIILNDKSKVGIGELWVTKKENIEKIIGELEKSINIINKNPISSLTQEYIKKSYNQINKMTSKTLIEKSMYPYKNSFTAVNYSENLDVYENRVIKYVLCTLKEKVRSYKEFYDDYIIEEKNNIKKVKDNFKQITNISVEAKRKEIKDKKALEYELIKRVSKLPNRLNVKSNCRLGIFKNAEIDDMSIKIMFDYSKKKFRLQFTSIGKNIAAGYSYFNEKEMKISKHGLKVFLYTNNIDEMLSFINIIEEKPINNLPTFIDMNINDYKREKKQSKNGEFYCNCIIYADGVKSIRRNYSMEEKIEFLKKYMRDDNEDEILGMLDSIVGKEEEIDNIQERVSYGEVWNSLEKRIDKMLSVSMFKNINDKQIYNVKLTQVFINNPSYRRIYKLIKELNNNILLLNMKSPRAILIKSTSDIYEIWCLFKIVQILIGKQKFTLLNHKEVAYSLNNFMELKEPFSEKQLEFVFEKKLLNGYMLTLNLIYEGRVYYDGKKFKTPDYQFIYTLKDKLGETIIEKRAYLDAKYRNYDSQGEVIYHKDIKDVAIEKYIKTFEDTINEPICSMIVHSHNYKRYVDWGGDNIKREAIADSLKPHSYGAFYLVPSDISNLNKFLRLLSEYHLSSNQFRSYSICWECGEVEEINIETRLTYGKKEKYYYTCKRCSEFWVKNHCEANSGHKLIKHRDNYHLPIYNENNTNDISREGNDNINPWHLICPVCGDGRSKRFAHIY</sequence>
<dbReference type="PATRIC" id="fig|545697.3.peg.344"/>
<dbReference type="InterPro" id="IPR007505">
    <property type="entry name" value="PDDEXK_7"/>
</dbReference>
<feature type="domain" description="DUF2357" evidence="1">
    <location>
        <begin position="146"/>
        <end position="326"/>
    </location>
</feature>
<evidence type="ECO:0000259" key="1">
    <source>
        <dbReference type="Pfam" id="PF09823"/>
    </source>
</evidence>
<dbReference type="eggNOG" id="COG1700">
    <property type="taxonomic scope" value="Bacteria"/>
</dbReference>
<dbReference type="Proteomes" id="UP000010420">
    <property type="component" value="Unassembled WGS sequence"/>
</dbReference>
<dbReference type="RefSeq" id="WP_005210359.1">
    <property type="nucleotide sequence ID" value="NZ_KB291607.1"/>
</dbReference>
<dbReference type="EMBL" id="AMEZ01000013">
    <property type="protein sequence ID" value="EKY28993.1"/>
    <property type="molecule type" value="Genomic_DNA"/>
</dbReference>
<protein>
    <recommendedName>
        <fullName evidence="1">DUF2357 domain-containing protein</fullName>
    </recommendedName>
</protein>
<dbReference type="HOGENOM" id="CLU_372886_0_0_9"/>
<evidence type="ECO:0000313" key="3">
    <source>
        <dbReference type="Proteomes" id="UP000010420"/>
    </source>
</evidence>
<keyword evidence="3" id="KW-1185">Reference proteome</keyword>
<proteinExistence type="predicted"/>
<comment type="caution">
    <text evidence="2">The sequence shown here is derived from an EMBL/GenBank/DDBJ whole genome shotgun (WGS) entry which is preliminary data.</text>
</comment>
<dbReference type="Pfam" id="PF04411">
    <property type="entry name" value="PDDEXK_7"/>
    <property type="match status" value="1"/>
</dbReference>